<dbReference type="Proteomes" id="UP000230423">
    <property type="component" value="Unassembled WGS sequence"/>
</dbReference>
<accession>A0A2G9V0R4</accession>
<organism evidence="1 2">
    <name type="scientific">Teladorsagia circumcincta</name>
    <name type="common">Brown stomach worm</name>
    <name type="synonym">Ostertagia circumcincta</name>
    <dbReference type="NCBI Taxonomy" id="45464"/>
    <lineage>
        <taxon>Eukaryota</taxon>
        <taxon>Metazoa</taxon>
        <taxon>Ecdysozoa</taxon>
        <taxon>Nematoda</taxon>
        <taxon>Chromadorea</taxon>
        <taxon>Rhabditida</taxon>
        <taxon>Rhabditina</taxon>
        <taxon>Rhabditomorpha</taxon>
        <taxon>Strongyloidea</taxon>
        <taxon>Trichostrongylidae</taxon>
        <taxon>Teladorsagia</taxon>
    </lineage>
</organism>
<sequence>MRRSWFMALFQLTSLSGTQPLSISFLFSHE</sequence>
<evidence type="ECO:0000313" key="1">
    <source>
        <dbReference type="EMBL" id="PIO76063.1"/>
    </source>
</evidence>
<reference evidence="1 2" key="1">
    <citation type="submission" date="2015-09" db="EMBL/GenBank/DDBJ databases">
        <title>Draft genome of the parasitic nematode Teladorsagia circumcincta isolate WARC Sus (inbred).</title>
        <authorList>
            <person name="Mitreva M."/>
        </authorList>
    </citation>
    <scope>NUCLEOTIDE SEQUENCE [LARGE SCALE GENOMIC DNA]</scope>
    <source>
        <strain evidence="1 2">S</strain>
    </source>
</reference>
<keyword evidence="2" id="KW-1185">Reference proteome</keyword>
<evidence type="ECO:0000313" key="2">
    <source>
        <dbReference type="Proteomes" id="UP000230423"/>
    </source>
</evidence>
<name>A0A2G9V0R4_TELCI</name>
<gene>
    <name evidence="1" type="ORF">TELCIR_01868</name>
</gene>
<protein>
    <submittedName>
        <fullName evidence="1">Uncharacterized protein</fullName>
    </submittedName>
</protein>
<dbReference type="EMBL" id="KZ345082">
    <property type="protein sequence ID" value="PIO76063.1"/>
    <property type="molecule type" value="Genomic_DNA"/>
</dbReference>
<dbReference type="AlphaFoldDB" id="A0A2G9V0R4"/>
<proteinExistence type="predicted"/>